<comment type="caution">
    <text evidence="2">The sequence shown here is derived from an EMBL/GenBank/DDBJ whole genome shotgun (WGS) entry which is preliminary data.</text>
</comment>
<reference evidence="2 3" key="1">
    <citation type="submission" date="2015-11" db="EMBL/GenBank/DDBJ databases">
        <title>Genomic analysis of 38 Legionella species identifies large and diverse effector repertoires.</title>
        <authorList>
            <person name="Burstein D."/>
            <person name="Amaro F."/>
            <person name="Zusman T."/>
            <person name="Lifshitz Z."/>
            <person name="Cohen O."/>
            <person name="Gilbert J.A."/>
            <person name="Pupko T."/>
            <person name="Shuman H.A."/>
            <person name="Segal G."/>
        </authorList>
    </citation>
    <scope>NUCLEOTIDE SEQUENCE [LARGE SCALE GENOMIC DNA]</scope>
    <source>
        <strain evidence="2 3">BL-540</strain>
    </source>
</reference>
<dbReference type="EMBL" id="LNYJ01000003">
    <property type="protein sequence ID" value="KTD18860.1"/>
    <property type="molecule type" value="Genomic_DNA"/>
</dbReference>
<protein>
    <submittedName>
        <fullName evidence="2">Chromosome partition protein Smc</fullName>
    </submittedName>
</protein>
<keyword evidence="1" id="KW-1133">Transmembrane helix</keyword>
<evidence type="ECO:0000313" key="2">
    <source>
        <dbReference type="EMBL" id="KTD18860.1"/>
    </source>
</evidence>
<dbReference type="STRING" id="456.Ljor_0083"/>
<feature type="transmembrane region" description="Helical" evidence="1">
    <location>
        <begin position="6"/>
        <end position="32"/>
    </location>
</feature>
<proteinExistence type="predicted"/>
<dbReference type="AlphaFoldDB" id="A0A0W0VFE1"/>
<keyword evidence="1" id="KW-0812">Transmembrane</keyword>
<dbReference type="Gene3D" id="1.10.287.950">
    <property type="entry name" value="Methyl-accepting chemotaxis protein"/>
    <property type="match status" value="1"/>
</dbReference>
<keyword evidence="1" id="KW-0472">Membrane</keyword>
<accession>A0A0W0VFE1</accession>
<organism evidence="2 3">
    <name type="scientific">Legionella jordanis</name>
    <dbReference type="NCBI Taxonomy" id="456"/>
    <lineage>
        <taxon>Bacteria</taxon>
        <taxon>Pseudomonadati</taxon>
        <taxon>Pseudomonadota</taxon>
        <taxon>Gammaproteobacteria</taxon>
        <taxon>Legionellales</taxon>
        <taxon>Legionellaceae</taxon>
        <taxon>Legionella</taxon>
    </lineage>
</organism>
<dbReference type="SUPFAM" id="SSF58104">
    <property type="entry name" value="Methyl-accepting chemotaxis protein (MCP) signaling domain"/>
    <property type="match status" value="1"/>
</dbReference>
<feature type="transmembrane region" description="Helical" evidence="1">
    <location>
        <begin position="137"/>
        <end position="157"/>
    </location>
</feature>
<evidence type="ECO:0000256" key="1">
    <source>
        <dbReference type="SAM" id="Phobius"/>
    </source>
</evidence>
<dbReference type="PATRIC" id="fig|456.5.peg.97"/>
<sequence>MLNAETFFYFITQDSTVWFFVLLIVIVALFPLKQSFWNIGKVNKDLKIASKVFFQIESKKDFYNNFESISTKISNLRWLKAIWNDFISSTYYLTYNETDNHSHRAVYLSHRPYEYFTKQSILGQVLNINQFYAYPNYLIGIGLTFTFIGLAAALHIAQQGLAHGEGQAALSELLKVASVKFFSSIAGISCSLFISFIQKKQTKEFHKKLNNFCSLIENCTEYKPTEKLLFESIQEQTKQTFALQSMANDISRGIGDVLNNQLPVSVAKALEPLAHEIRELAHKFSGSNENALEKVLDEFIEQLRKSSADDMQGLVNGVNTLKVSLEKLVDNIELMSTNFGSNTKESTDRLMRSLENFANTFVPVQNGIAEFGKTLNSLESIAESIQNASGNISGAASINTQSMSNLAGTVNQITENIAPIQDLLGNLSLSLQKINESSLKLDSAGDSISLAVNGFNSSAQNIENASSKFNDNITLIQTVIDGLNNTTTNLEKSSSDIRQSVLPLSQTSEQIQKALKVTQETELRLIESQKQMGTLLNSLDSFTEKMPTILSQYEDRFTKVDHDLANAFSELAKGSEEFKNSIIHFIQSFDSQFEKALSHLSAAIHELQEEREETYTNFIEQKSNGQVDADTRIT</sequence>
<dbReference type="Proteomes" id="UP000055035">
    <property type="component" value="Unassembled WGS sequence"/>
</dbReference>
<evidence type="ECO:0000313" key="3">
    <source>
        <dbReference type="Proteomes" id="UP000055035"/>
    </source>
</evidence>
<gene>
    <name evidence="2" type="primary">smc_1</name>
    <name evidence="2" type="ORF">Ljor_0083</name>
</gene>
<name>A0A0W0VFE1_9GAMM</name>
<keyword evidence="3" id="KW-1185">Reference proteome</keyword>
<dbReference type="OrthoDB" id="5741017at2"/>
<dbReference type="RefSeq" id="WP_058469679.1">
    <property type="nucleotide sequence ID" value="NZ_CAAAIC010000005.1"/>
</dbReference>